<keyword evidence="3 8" id="KW-0812">Transmembrane</keyword>
<feature type="transmembrane region" description="Helical" evidence="8">
    <location>
        <begin position="506"/>
        <end position="525"/>
    </location>
</feature>
<evidence type="ECO:0000259" key="10">
    <source>
        <dbReference type="Pfam" id="PF23188"/>
    </source>
</evidence>
<dbReference type="PANTHER" id="PTHR13167">
    <property type="entry name" value="PIEZO-TYPE MECHANOSENSITIVE ION CHANNEL COMPONENT"/>
    <property type="match status" value="1"/>
</dbReference>
<dbReference type="Pfam" id="PF12166">
    <property type="entry name" value="Piezo_cap"/>
    <property type="match status" value="1"/>
</dbReference>
<dbReference type="InterPro" id="IPR056770">
    <property type="entry name" value="Piezo_THU9_anchor"/>
</dbReference>
<keyword evidence="14" id="KW-1185">Reference proteome</keyword>
<feature type="transmembrane region" description="Helical" evidence="8">
    <location>
        <begin position="1642"/>
        <end position="1662"/>
    </location>
</feature>
<feature type="domain" description="Piezo non-specific cation channel cap" evidence="9">
    <location>
        <begin position="2176"/>
        <end position="2453"/>
    </location>
</feature>
<feature type="domain" description="Piezo-type mechanosensitive ion channel homolog" evidence="12">
    <location>
        <begin position="451"/>
        <end position="580"/>
    </location>
</feature>
<feature type="transmembrane region" description="Helical" evidence="8">
    <location>
        <begin position="1258"/>
        <end position="1275"/>
    </location>
</feature>
<feature type="transmembrane region" description="Helical" evidence="8">
    <location>
        <begin position="1955"/>
        <end position="1976"/>
    </location>
</feature>
<feature type="transmembrane region" description="Helical" evidence="8">
    <location>
        <begin position="1229"/>
        <end position="1246"/>
    </location>
</feature>
<evidence type="ECO:0000313" key="13">
    <source>
        <dbReference type="EMBL" id="KAH6821784.1"/>
    </source>
</evidence>
<dbReference type="GO" id="GO:0008381">
    <property type="term" value="F:mechanosensitive monoatomic ion channel activity"/>
    <property type="evidence" value="ECO:0007669"/>
    <property type="project" value="InterPro"/>
</dbReference>
<organism evidence="13 14">
    <name type="scientific">Perilla frutescens var. hirtella</name>
    <name type="common">Perilla citriodora</name>
    <name type="synonym">Perilla setoyensis</name>
    <dbReference type="NCBI Taxonomy" id="608512"/>
    <lineage>
        <taxon>Eukaryota</taxon>
        <taxon>Viridiplantae</taxon>
        <taxon>Streptophyta</taxon>
        <taxon>Embryophyta</taxon>
        <taxon>Tracheophyta</taxon>
        <taxon>Spermatophyta</taxon>
        <taxon>Magnoliopsida</taxon>
        <taxon>eudicotyledons</taxon>
        <taxon>Gunneridae</taxon>
        <taxon>Pentapetalae</taxon>
        <taxon>asterids</taxon>
        <taxon>lamiids</taxon>
        <taxon>Lamiales</taxon>
        <taxon>Lamiaceae</taxon>
        <taxon>Nepetoideae</taxon>
        <taxon>Elsholtzieae</taxon>
        <taxon>Perilla</taxon>
    </lineage>
</organism>
<feature type="transmembrane region" description="Helical" evidence="8">
    <location>
        <begin position="79"/>
        <end position="97"/>
    </location>
</feature>
<feature type="transmembrane region" description="Helical" evidence="8">
    <location>
        <begin position="229"/>
        <end position="245"/>
    </location>
</feature>
<comment type="caution">
    <text evidence="13">The sequence shown here is derived from an EMBL/GenBank/DDBJ whole genome shotgun (WGS) entry which is preliminary data.</text>
</comment>
<dbReference type="GO" id="GO:0005261">
    <property type="term" value="F:monoatomic cation channel activity"/>
    <property type="evidence" value="ECO:0007669"/>
    <property type="project" value="TreeGrafter"/>
</dbReference>
<dbReference type="Pfam" id="PF23188">
    <property type="entry name" value="THU_Piezo1"/>
    <property type="match status" value="1"/>
</dbReference>
<feature type="transmembrane region" description="Helical" evidence="8">
    <location>
        <begin position="291"/>
        <end position="308"/>
    </location>
</feature>
<feature type="transmembrane region" description="Helical" evidence="8">
    <location>
        <begin position="1144"/>
        <end position="1161"/>
    </location>
</feature>
<dbReference type="InterPro" id="IPR056768">
    <property type="entry name" value="THU_Piezo"/>
</dbReference>
<feature type="transmembrane region" description="Helical" evidence="8">
    <location>
        <begin position="396"/>
        <end position="419"/>
    </location>
</feature>
<feature type="transmembrane region" description="Helical" evidence="8">
    <location>
        <begin position="789"/>
        <end position="810"/>
    </location>
</feature>
<feature type="transmembrane region" description="Helical" evidence="8">
    <location>
        <begin position="29"/>
        <end position="49"/>
    </location>
</feature>
<feature type="compositionally biased region" description="Basic and acidic residues" evidence="7">
    <location>
        <begin position="941"/>
        <end position="952"/>
    </location>
</feature>
<feature type="transmembrane region" description="Helical" evidence="8">
    <location>
        <begin position="663"/>
        <end position="682"/>
    </location>
</feature>
<evidence type="ECO:0000259" key="12">
    <source>
        <dbReference type="Pfam" id="PF25288"/>
    </source>
</evidence>
<feature type="transmembrane region" description="Helical" evidence="8">
    <location>
        <begin position="1604"/>
        <end position="1630"/>
    </location>
</feature>
<keyword evidence="5 8" id="KW-0472">Membrane</keyword>
<dbReference type="EMBL" id="SDAM02001894">
    <property type="protein sequence ID" value="KAH6821784.1"/>
    <property type="molecule type" value="Genomic_DNA"/>
</dbReference>
<evidence type="ECO:0000313" key="14">
    <source>
        <dbReference type="Proteomes" id="UP001190926"/>
    </source>
</evidence>
<feature type="transmembrane region" description="Helical" evidence="8">
    <location>
        <begin position="355"/>
        <end position="376"/>
    </location>
</feature>
<dbReference type="GO" id="GO:0016020">
    <property type="term" value="C:membrane"/>
    <property type="evidence" value="ECO:0007669"/>
    <property type="project" value="UniProtKB-SubCell"/>
</dbReference>
<keyword evidence="6" id="KW-0175">Coiled coil</keyword>
<feature type="transmembrane region" description="Helical" evidence="8">
    <location>
        <begin position="2126"/>
        <end position="2147"/>
    </location>
</feature>
<evidence type="ECO:0000256" key="8">
    <source>
        <dbReference type="SAM" id="Phobius"/>
    </source>
</evidence>
<feature type="region of interest" description="Disordered" evidence="7">
    <location>
        <begin position="1479"/>
        <end position="1503"/>
    </location>
</feature>
<dbReference type="Pfam" id="PF24874">
    <property type="entry name" value="Piezo_THU9_anchor"/>
    <property type="match status" value="1"/>
</dbReference>
<dbReference type="GO" id="GO:0071260">
    <property type="term" value="P:cellular response to mechanical stimulus"/>
    <property type="evidence" value="ECO:0007669"/>
    <property type="project" value="TreeGrafter"/>
</dbReference>
<gene>
    <name evidence="13" type="ORF">C2S53_016796</name>
</gene>
<feature type="transmembrane region" description="Helical" evidence="8">
    <location>
        <begin position="1078"/>
        <end position="1098"/>
    </location>
</feature>
<dbReference type="GO" id="GO:0042391">
    <property type="term" value="P:regulation of membrane potential"/>
    <property type="evidence" value="ECO:0007669"/>
    <property type="project" value="TreeGrafter"/>
</dbReference>
<feature type="transmembrane region" description="Helical" evidence="8">
    <location>
        <begin position="468"/>
        <end position="494"/>
    </location>
</feature>
<evidence type="ECO:0000256" key="7">
    <source>
        <dbReference type="SAM" id="MobiDB-lite"/>
    </source>
</evidence>
<dbReference type="GO" id="GO:0050982">
    <property type="term" value="P:detection of mechanical stimulus"/>
    <property type="evidence" value="ECO:0007669"/>
    <property type="project" value="TreeGrafter"/>
</dbReference>
<dbReference type="InterPro" id="IPR031334">
    <property type="entry name" value="Piezo_cap_dom"/>
</dbReference>
<keyword evidence="4 8" id="KW-1133">Transmembrane helix</keyword>
<reference evidence="13 14" key="1">
    <citation type="journal article" date="2021" name="Nat. Commun.">
        <title>Incipient diploidization of the medicinal plant Perilla within 10,000 years.</title>
        <authorList>
            <person name="Zhang Y."/>
            <person name="Shen Q."/>
            <person name="Leng L."/>
            <person name="Zhang D."/>
            <person name="Chen S."/>
            <person name="Shi Y."/>
            <person name="Ning Z."/>
            <person name="Chen S."/>
        </authorList>
    </citation>
    <scope>NUCLEOTIDE SEQUENCE [LARGE SCALE GENOMIC DNA]</scope>
    <source>
        <strain evidence="14">cv. PC099</strain>
    </source>
</reference>
<accession>A0AAD4P095</accession>
<feature type="transmembrane region" description="Helical" evidence="8">
    <location>
        <begin position="1205"/>
        <end position="1223"/>
    </location>
</feature>
<feature type="transmembrane region" description="Helical" evidence="8">
    <location>
        <begin position="1912"/>
        <end position="1934"/>
    </location>
</feature>
<feature type="transmembrane region" description="Helical" evidence="8">
    <location>
        <begin position="1050"/>
        <end position="1071"/>
    </location>
</feature>
<feature type="transmembrane region" description="Helical" evidence="8">
    <location>
        <begin position="1307"/>
        <end position="1329"/>
    </location>
</feature>
<dbReference type="PANTHER" id="PTHR13167:SF25">
    <property type="entry name" value="PIEZO-TYPE MECHANOSENSITIVE ION CHANNEL COMPONENT"/>
    <property type="match status" value="1"/>
</dbReference>
<feature type="transmembrane region" description="Helical" evidence="8">
    <location>
        <begin position="2372"/>
        <end position="2389"/>
    </location>
</feature>
<evidence type="ECO:0000259" key="9">
    <source>
        <dbReference type="Pfam" id="PF12166"/>
    </source>
</evidence>
<feature type="transmembrane region" description="Helical" evidence="8">
    <location>
        <begin position="640"/>
        <end position="657"/>
    </location>
</feature>
<sequence>MGSILGGFVLPFLLLTGFRFKGRVLSLWFVLIYSALVIILQVTFLTLCATRDPQWSIADAWWIKLLGLMKFHSWRSPKVVFFLVVELLVGFVALIEINRNKFGFIEFGGSFCGFHDSFWVNMSSFFNQIGFHLRLASCISLPAVQLVSGISNPSWLSLPFFICSCVGLVDWSLTSNFLGLFRWWKLLWSYAGFVICLLYVYQLPVGFPKLFQVISHSIGLYKISVDSDWQQICSGTSLMVFYYMLSCVKHDLEDMEFIMSMGEGSFTEQLLPSRNSFFVRQLRSGVRHTNILLRGPIFRIFSINWFTYGYPISLFALSYWSFHFASICAFGLLAYVGYVLYAFPSVFHLHHLNGLLLVFILLWAVSTYIFNVAFAYVNWKLGKDMEIWEMVGLWHYPIPGFFLLAQFCLGILVALGNLVSNSVFLCLSNEEGRFSTESETEEVREDAKVLVVATIAWVLRKSSRPTMLLLIFLIATKPGFIHAVYMMFFIGYLLSHRINRRMRQSLILLCEAHFAIVYILQLNLVSKKLEQKGSISLEVLSQLGLVESSSPWNLLEIALLACFCAIHNHGFDMLFSFSAIVQHTPCLPIGFSILKAGLNKSVLLSVYTTSTNVRDSCGSRDHERKVALYLSAVGKKFLSIYRSFGTYIAFLTILVAVHVRPNYISFGYIFLLLIWITGRQLVEQTKRRLWFPLKIYAIAIFIFIYLLSIFPTFESWMSTKVDLSVCFGYNTEASLLENLRESLAIMIVMQLYSYERRKSKHFKSEDPTSLQPGMLGLIKRFLIWHSQKILFVALFYASLSPISASGFLYLLGLVLCSALPKASRIPSKSFLIYTGLLVIVEYIFQIWGKQANMFPGQKHHDLSVFLGLMVYKPSFQGLQEGLRAKVLVIAACTLQYNVFHWLEKMPSLNLYVGQSEEPCPLFVSAKDDFTAVSTSNVENQPIHETDQSEQRMGEGNSWPSPRPCIDNHSPSFSTLRSTLSGSYRKFSLDYIWETMTESHNWKKKRIVALRQERFEMQKTTLKVYLKFWIENMFNLFGLEINMIALLLASFALLNAISMLYIACLATCILLPRPTISKLWPIFVLLSATILLAEYLAMWKNVIPLNHHLLTETRTRCHDCWKNSSLYFQYCERCWLGLMVDDPRMLMSYFAVFMLTCFKLRSDNSFSFSWSYTYEQMVAQRKNAFVWRDLSFETKSMWTFFDYLRVYCYCHLLDLVLALMLITGTLEYDILHLGYLGFALIFFRMRLSILKKKNNIFKYLRTYNFTVIFLSLAYQSPFIGGFKAGKCQTIDYVYEVIGFYKYDYGFRITSRSVLVEIIIFVLVSCQSYMFSSSEFDYVFRYLEAEQIGAIVREQEKKAAWKNEQLQHIRKAEENKRQRNLQVEKMKSEMLNLQIQLQDMNSVSARGNHSPGNANEGTRKRKTVSLNMQDFLNLEKMNGSINPDLGFPLNVHESTRSVRLENSLSLDVTKSLLDAPLSEISEPEEYTGDNDVYDLDRSRRGRNQSMENPLASAVQLLGDGVCQVQSIGNQAVSNLITFLNISSEDLNETSYMDVSAERRTRDAKHRNLSCSSPLQSEKSRPFESASLQLGLIVSHIWSRMRSNNDIVCYCCFILVFLWNFSLLSMVYLAGLFLYALCVNTGPNYVFWIIMLIYTEFYVLIQYLYQIMIQHCGFAIQSDHLREWGFPMKKIKSSFVISLLPLFLVYLFTLVQCSITAKDGEWFSVGYKNSRGGLRNQNDVDFSSDWSEKMKKVFQMIKQVVEMVVGSCSKYWKSLTQEAESPPYFVQLSMGVKTWPKDGIQPERIESGINQLLQLVHEEYCKSEKPSNYPCASKVQIQSIEKSTEDTNVTLAVFEVVYASPLTECKPAEQFNSLTPAADVAKQILKAKHMGLAEKVGFPYPMVSVIGGGKREVDLYAYIFGADLTVFFLVAMFYQSVIKNKSEILEYYQLEDQFPKEFVFILIVIFFLIVVDRIIYLCSFATGKVIFYLFNFILSTRAVSEYAWNIDTSQHNAAAFALRAIYLTKAVSLALQAMQIRDGVPYKSTLYRQFLTSEVSHVNYIGYRLYRALPFLYELRCVLDWSCTTTSLTMYDWLKLEDINASLYLVKCDNVLNRANHKQGEKQTKMTKFCNGICLFFILICVIWAPMLMYSSGNPTNIANPINDASFQFDIKTAAGRLTLYQTTLCERLGWDQLNKNSNFDPQHYLDSYNQNDIQFICCKGDASTLWLVPEVVQRQFARSLNSGGMDMRFSWVLARDRPKGKEKVKYERSVDLSDLPKPSDVKGVLNGSLNSFRISNIYPRFFRVTGSGEVRPFEQEVSDVTADLVLHHGSSQWWSFHDVNSLDAYGCGSLSGPMAVIVSEETPQGFLGETLSKFSIWGLYITFVLAVGRFIRLQCSDLRMRIPFENLPSCDRLIAICEDIYAARAEGELGVEEVLYWTLVKIYRSPHMLLEYTKPD</sequence>
<feature type="domain" description="Piezo transmembrane helical unit" evidence="10">
    <location>
        <begin position="1600"/>
        <end position="1702"/>
    </location>
</feature>
<feature type="domain" description="Piezo THU9 and anchor" evidence="11">
    <location>
        <begin position="1910"/>
        <end position="2148"/>
    </location>
</feature>
<feature type="compositionally biased region" description="Acidic residues" evidence="7">
    <location>
        <begin position="1479"/>
        <end position="1491"/>
    </location>
</feature>
<comment type="similarity">
    <text evidence="2">Belongs to the PIEZO (TC 1.A.75) family.</text>
</comment>
<feature type="transmembrane region" description="Helical" evidence="8">
    <location>
        <begin position="694"/>
        <end position="713"/>
    </location>
</feature>
<evidence type="ECO:0000256" key="4">
    <source>
        <dbReference type="ARBA" id="ARBA00022989"/>
    </source>
</evidence>
<protein>
    <submittedName>
        <fullName evidence="13">Piezo-type mechanosensitive ion channel component</fullName>
    </submittedName>
</protein>
<feature type="transmembrane region" description="Helical" evidence="8">
    <location>
        <begin position="154"/>
        <end position="171"/>
    </location>
</feature>
<comment type="subcellular location">
    <subcellularLocation>
        <location evidence="1">Membrane</location>
        <topology evidence="1">Multi-pass membrane protein</topology>
    </subcellularLocation>
</comment>
<evidence type="ECO:0000256" key="6">
    <source>
        <dbReference type="SAM" id="Coils"/>
    </source>
</evidence>
<evidence type="ECO:0000259" key="11">
    <source>
        <dbReference type="Pfam" id="PF24874"/>
    </source>
</evidence>
<evidence type="ECO:0000256" key="1">
    <source>
        <dbReference type="ARBA" id="ARBA00004141"/>
    </source>
</evidence>
<dbReference type="Pfam" id="PF25288">
    <property type="entry name" value="PIEZO"/>
    <property type="match status" value="1"/>
</dbReference>
<feature type="transmembrane region" description="Helical" evidence="8">
    <location>
        <begin position="830"/>
        <end position="848"/>
    </location>
</feature>
<feature type="coiled-coil region" evidence="6">
    <location>
        <begin position="1367"/>
        <end position="1401"/>
    </location>
</feature>
<evidence type="ECO:0000256" key="2">
    <source>
        <dbReference type="ARBA" id="ARBA00007821"/>
    </source>
</evidence>
<name>A0AAD4P095_PERFH</name>
<proteinExistence type="inferred from homology"/>
<dbReference type="Proteomes" id="UP001190926">
    <property type="component" value="Unassembled WGS sequence"/>
</dbReference>
<feature type="transmembrane region" description="Helical" evidence="8">
    <location>
        <begin position="320"/>
        <end position="343"/>
    </location>
</feature>
<feature type="transmembrane region" description="Helical" evidence="8">
    <location>
        <begin position="183"/>
        <end position="201"/>
    </location>
</feature>
<dbReference type="InterPro" id="IPR057611">
    <property type="entry name" value="PIEZO_dom"/>
</dbReference>
<evidence type="ECO:0000256" key="5">
    <source>
        <dbReference type="ARBA" id="ARBA00023136"/>
    </source>
</evidence>
<dbReference type="InterPro" id="IPR027272">
    <property type="entry name" value="Piezo"/>
</dbReference>
<feature type="region of interest" description="Disordered" evidence="7">
    <location>
        <begin position="940"/>
        <end position="962"/>
    </location>
</feature>
<evidence type="ECO:0000256" key="3">
    <source>
        <dbReference type="ARBA" id="ARBA00022692"/>
    </source>
</evidence>